<dbReference type="GO" id="GO:0016020">
    <property type="term" value="C:membrane"/>
    <property type="evidence" value="ECO:0007669"/>
    <property type="project" value="TreeGrafter"/>
</dbReference>
<dbReference type="EMBL" id="CP136897">
    <property type="protein sequence ID" value="WOL15969.1"/>
    <property type="molecule type" value="Genomic_DNA"/>
</dbReference>
<keyword evidence="1" id="KW-0812">Transmembrane</keyword>
<feature type="transmembrane region" description="Helical" evidence="1">
    <location>
        <begin position="6"/>
        <end position="28"/>
    </location>
</feature>
<protein>
    <submittedName>
        <fullName evidence="2">Uncharacterized protein</fullName>
    </submittedName>
</protein>
<accession>A0AAQ3KWC2</accession>
<reference evidence="2 3" key="1">
    <citation type="submission" date="2023-10" db="EMBL/GenBank/DDBJ databases">
        <title>Chromosome-scale genome assembly provides insights into flower coloration mechanisms of Canna indica.</title>
        <authorList>
            <person name="Li C."/>
        </authorList>
    </citation>
    <scope>NUCLEOTIDE SEQUENCE [LARGE SCALE GENOMIC DNA]</scope>
    <source>
        <tissue evidence="2">Flower</tissue>
    </source>
</reference>
<proteinExistence type="predicted"/>
<feature type="transmembrane region" description="Helical" evidence="1">
    <location>
        <begin position="89"/>
        <end position="111"/>
    </location>
</feature>
<organism evidence="2 3">
    <name type="scientific">Canna indica</name>
    <name type="common">Indian-shot</name>
    <dbReference type="NCBI Taxonomy" id="4628"/>
    <lineage>
        <taxon>Eukaryota</taxon>
        <taxon>Viridiplantae</taxon>
        <taxon>Streptophyta</taxon>
        <taxon>Embryophyta</taxon>
        <taxon>Tracheophyta</taxon>
        <taxon>Spermatophyta</taxon>
        <taxon>Magnoliopsida</taxon>
        <taxon>Liliopsida</taxon>
        <taxon>Zingiberales</taxon>
        <taxon>Cannaceae</taxon>
        <taxon>Canna</taxon>
    </lineage>
</organism>
<keyword evidence="1" id="KW-0472">Membrane</keyword>
<keyword evidence="1" id="KW-1133">Transmembrane helix</keyword>
<keyword evidence="3" id="KW-1185">Reference proteome</keyword>
<evidence type="ECO:0000256" key="1">
    <source>
        <dbReference type="SAM" id="Phobius"/>
    </source>
</evidence>
<feature type="transmembrane region" description="Helical" evidence="1">
    <location>
        <begin position="310"/>
        <end position="329"/>
    </location>
</feature>
<name>A0AAQ3KWC2_9LILI</name>
<evidence type="ECO:0000313" key="2">
    <source>
        <dbReference type="EMBL" id="WOL15969.1"/>
    </source>
</evidence>
<feature type="transmembrane region" description="Helical" evidence="1">
    <location>
        <begin position="117"/>
        <end position="139"/>
    </location>
</feature>
<feature type="transmembrane region" description="Helical" evidence="1">
    <location>
        <begin position="273"/>
        <end position="298"/>
    </location>
</feature>
<sequence length="349" mass="39995">MALVIRWYDSFCLAIVGGAVSLSLWMIARSELGGGRRRDDPSKYESLLIVATGSNGEPELRLRPAAASERGQVGYVQLWMSCWRGVHPAVLLVLRLISVATMVSILSWDIVTYDASILLYYTEWTFALVIVYFAIATIVSAHGCWLYSKTCVTQDEEANKFLKGPLQQDNSVTLPLRNNKNMNAIRLQSYRDQEVNGEKAGFWGYAMQLIYQTSAGAVVLTDVVFWFLLVPFLSSEHFGLTSIMGCMHSLNIVFLLLDAFLNNLPFPWFRMAYFILWSCIYVTFQWVLHACGFSWWPYPFLELDTPWAPLWYFCMALIHVPCYGIYWLIIRAKNSFCPIFFPNAFIRAY</sequence>
<gene>
    <name evidence="2" type="ORF">Cni_G24751</name>
</gene>
<dbReference type="Proteomes" id="UP001327560">
    <property type="component" value="Chromosome 8"/>
</dbReference>
<feature type="transmembrane region" description="Helical" evidence="1">
    <location>
        <begin position="238"/>
        <end position="261"/>
    </location>
</feature>
<evidence type="ECO:0000313" key="3">
    <source>
        <dbReference type="Proteomes" id="UP001327560"/>
    </source>
</evidence>
<dbReference type="PANTHER" id="PTHR12242">
    <property type="entry name" value="OS02G0130600 PROTEIN-RELATED"/>
    <property type="match status" value="1"/>
</dbReference>
<feature type="transmembrane region" description="Helical" evidence="1">
    <location>
        <begin position="209"/>
        <end position="232"/>
    </location>
</feature>
<dbReference type="AlphaFoldDB" id="A0AAQ3KWC2"/>
<dbReference type="PANTHER" id="PTHR12242:SF6">
    <property type="entry name" value="PROTEIN ROLLING PROTEIN"/>
    <property type="match status" value="1"/>
</dbReference>